<dbReference type="EMBL" id="CAJVQB010034733">
    <property type="protein sequence ID" value="CAG8821578.1"/>
    <property type="molecule type" value="Genomic_DNA"/>
</dbReference>
<dbReference type="Proteomes" id="UP000789901">
    <property type="component" value="Unassembled WGS sequence"/>
</dbReference>
<evidence type="ECO:0000256" key="1">
    <source>
        <dbReference type="SAM" id="MobiDB-lite"/>
    </source>
</evidence>
<comment type="caution">
    <text evidence="2">The sequence shown here is derived from an EMBL/GenBank/DDBJ whole genome shotgun (WGS) entry which is preliminary data.</text>
</comment>
<protein>
    <submittedName>
        <fullName evidence="2">40161_t:CDS:1</fullName>
    </submittedName>
</protein>
<sequence length="254" mass="29034">SNLLKSTSAKCKADKAKGSRPRMPIWDDYIEGEDDGHGHLEQQCEKPSTMEAHLALYCKGPALDGIRRRWLIKVAKRDKKILEEKPNIFTNQEVFQIVCDEDNTFYTSCKRISLIFEPIKQVITLLESHIANLANCFIGIVQIAIALKRIPTSNNFHTLAILQVPQLESMAQLHSFYISNIEKELKLHNFVKMELCNSALNKTIFAEMDNLNLNNYEEEEENEMNILDLTTNNITMAFQDLVDLSDPIFGTDNN</sequence>
<keyword evidence="3" id="KW-1185">Reference proteome</keyword>
<evidence type="ECO:0000313" key="2">
    <source>
        <dbReference type="EMBL" id="CAG8821578.1"/>
    </source>
</evidence>
<reference evidence="2 3" key="1">
    <citation type="submission" date="2021-06" db="EMBL/GenBank/DDBJ databases">
        <authorList>
            <person name="Kallberg Y."/>
            <person name="Tangrot J."/>
            <person name="Rosling A."/>
        </authorList>
    </citation>
    <scope>NUCLEOTIDE SEQUENCE [LARGE SCALE GENOMIC DNA]</scope>
    <source>
        <strain evidence="2 3">120-4 pot B 10/14</strain>
    </source>
</reference>
<evidence type="ECO:0000313" key="3">
    <source>
        <dbReference type="Proteomes" id="UP000789901"/>
    </source>
</evidence>
<feature type="region of interest" description="Disordered" evidence="1">
    <location>
        <begin position="1"/>
        <end position="20"/>
    </location>
</feature>
<proteinExistence type="predicted"/>
<gene>
    <name evidence="2" type="ORF">GMARGA_LOCUS27862</name>
</gene>
<accession>A0ABN7W8A3</accession>
<name>A0ABN7W8A3_GIGMA</name>
<organism evidence="2 3">
    <name type="scientific">Gigaspora margarita</name>
    <dbReference type="NCBI Taxonomy" id="4874"/>
    <lineage>
        <taxon>Eukaryota</taxon>
        <taxon>Fungi</taxon>
        <taxon>Fungi incertae sedis</taxon>
        <taxon>Mucoromycota</taxon>
        <taxon>Glomeromycotina</taxon>
        <taxon>Glomeromycetes</taxon>
        <taxon>Diversisporales</taxon>
        <taxon>Gigasporaceae</taxon>
        <taxon>Gigaspora</taxon>
    </lineage>
</organism>
<feature type="non-terminal residue" evidence="2">
    <location>
        <position position="1"/>
    </location>
</feature>